<organism evidence="9 10">
    <name type="scientific">Desulfatibacillum aliphaticivorans</name>
    <dbReference type="NCBI Taxonomy" id="218208"/>
    <lineage>
        <taxon>Bacteria</taxon>
        <taxon>Pseudomonadati</taxon>
        <taxon>Thermodesulfobacteriota</taxon>
        <taxon>Desulfobacteria</taxon>
        <taxon>Desulfobacterales</taxon>
        <taxon>Desulfatibacillaceae</taxon>
        <taxon>Desulfatibacillum</taxon>
    </lineage>
</organism>
<dbReference type="eggNOG" id="COG0210">
    <property type="taxonomic scope" value="Bacteria"/>
</dbReference>
<sequence length="676" mass="76924">MENNAPFVPPEITDADIEWATELLGLPKNAFLGEDGDDPRKEVLKDMTTFDVSACPGSGKTTLLVAKLAILANKWSHRTSGICVLSHTNAARDEIEKRLGSSAVGRQLLNYPHYIGTIHGFVDQFLALPWLRSKNCPIKIIDTDICQNFRWKYVFFRTSKWSSQMQKILKEKSLRGDKILIQSSDFTLTNVKYGEKTKLYKVMKDSCVLSTEKGYFCFEEMFMWAKELMDTTPSIILTIRKRFPLSFIDEVQDNSDSQTAILQRIFTENGNSAIQQRFGDENQAIYSSPESQSAPGNILPIDEKNKKVLPNSHRFCQHIADLSGPLSMTADTCSLEGHGPKCRHISCYSEDGNHTIFLFDDNSINRVLDAFGHLLIATFSDESLRHGVFTAVGHIHKPKRDEPKPCHVQHYWPDYNPELCKKEPRPSSLLQYIHVGLGKSQRAGISHPAAEKIAEGLFRLAGMSENPTRVSRRGFCHRSVLKALENRPKAKGVYLDLLHSLVVDRNLPTRDEWKAQSPIYYKLASIIAEAPINKPEANSFLQWHEFAAIPQPDEEPTTCMDNIYRYSHDGREVPIRVGSIHSVKGETHTATLVLETYWHKHNLESIFDWICDNNAGCCKKEKRNNPRLKTHYVAMTRPTHLLCLAMKKSCFEDQEGNLNQEKIDKLTERGWKYQVV</sequence>
<evidence type="ECO:0000256" key="2">
    <source>
        <dbReference type="ARBA" id="ARBA00022801"/>
    </source>
</evidence>
<dbReference type="InterPro" id="IPR000212">
    <property type="entry name" value="DNA_helicase_UvrD/REP"/>
</dbReference>
<evidence type="ECO:0000256" key="1">
    <source>
        <dbReference type="ARBA" id="ARBA00022741"/>
    </source>
</evidence>
<dbReference type="SUPFAM" id="SSF52540">
    <property type="entry name" value="P-loop containing nucleoside triphosphate hydrolases"/>
    <property type="match status" value="1"/>
</dbReference>
<dbReference type="PANTHER" id="PTHR11070:SF2">
    <property type="entry name" value="ATP-DEPENDENT DNA HELICASE SRS2"/>
    <property type="match status" value="1"/>
</dbReference>
<dbReference type="EMBL" id="CP001322">
    <property type="protein sequence ID" value="ACL01773.1"/>
    <property type="molecule type" value="Genomic_DNA"/>
</dbReference>
<dbReference type="GO" id="GO:0016787">
    <property type="term" value="F:hydrolase activity"/>
    <property type="evidence" value="ECO:0007669"/>
    <property type="project" value="UniProtKB-UniRule"/>
</dbReference>
<dbReference type="Pfam" id="PF00580">
    <property type="entry name" value="UvrD-helicase"/>
    <property type="match status" value="1"/>
</dbReference>
<protein>
    <recommendedName>
        <fullName evidence="6">DNA 3'-5' helicase II</fullName>
    </recommendedName>
</protein>
<dbReference type="GO" id="GO:0043138">
    <property type="term" value="F:3'-5' DNA helicase activity"/>
    <property type="evidence" value="ECO:0007669"/>
    <property type="project" value="TreeGrafter"/>
</dbReference>
<evidence type="ECO:0000259" key="8">
    <source>
        <dbReference type="PROSITE" id="PS51198"/>
    </source>
</evidence>
<reference evidence="9 10" key="1">
    <citation type="journal article" date="2012" name="Environ. Microbiol.">
        <title>The genome sequence of Desulfatibacillum alkenivorans AK-01: a blueprint for anaerobic alkane oxidation.</title>
        <authorList>
            <person name="Callaghan A.V."/>
            <person name="Morris B.E."/>
            <person name="Pereira I.A."/>
            <person name="McInerney M.J."/>
            <person name="Austin R.N."/>
            <person name="Groves J.T."/>
            <person name="Kukor J.J."/>
            <person name="Suflita J.M."/>
            <person name="Young L.Y."/>
            <person name="Zylstra G.J."/>
            <person name="Wawrik B."/>
        </authorList>
    </citation>
    <scope>NUCLEOTIDE SEQUENCE [LARGE SCALE GENOMIC DNA]</scope>
    <source>
        <strain evidence="9 10">AK-01</strain>
    </source>
</reference>
<dbReference type="GO" id="GO:0000725">
    <property type="term" value="P:recombinational repair"/>
    <property type="evidence" value="ECO:0007669"/>
    <property type="project" value="TreeGrafter"/>
</dbReference>
<dbReference type="AlphaFoldDB" id="B8FKF8"/>
<dbReference type="Gene3D" id="1.10.10.160">
    <property type="match status" value="1"/>
</dbReference>
<keyword evidence="5" id="KW-0238">DNA-binding</keyword>
<keyword evidence="1 7" id="KW-0547">Nucleotide-binding</keyword>
<name>B8FKF8_DESAL</name>
<dbReference type="KEGG" id="dal:Dalk_0063"/>
<evidence type="ECO:0000256" key="5">
    <source>
        <dbReference type="ARBA" id="ARBA00023125"/>
    </source>
</evidence>
<dbReference type="HOGENOM" id="CLU_004585_8_1_7"/>
<dbReference type="InterPro" id="IPR013986">
    <property type="entry name" value="DExx_box_DNA_helicase_dom_sf"/>
</dbReference>
<evidence type="ECO:0000313" key="10">
    <source>
        <dbReference type="Proteomes" id="UP000000739"/>
    </source>
</evidence>
<dbReference type="InterPro" id="IPR014016">
    <property type="entry name" value="UvrD-like_ATP-bd"/>
</dbReference>
<dbReference type="GO" id="GO:0005524">
    <property type="term" value="F:ATP binding"/>
    <property type="evidence" value="ECO:0007669"/>
    <property type="project" value="UniProtKB-UniRule"/>
</dbReference>
<gene>
    <name evidence="9" type="ordered locus">Dalk_0063</name>
</gene>
<keyword evidence="4 7" id="KW-0067">ATP-binding</keyword>
<accession>B8FKF8</accession>
<dbReference type="PANTHER" id="PTHR11070">
    <property type="entry name" value="UVRD / RECB / PCRA DNA HELICASE FAMILY MEMBER"/>
    <property type="match status" value="1"/>
</dbReference>
<feature type="domain" description="UvrD-like helicase ATP-binding" evidence="8">
    <location>
        <begin position="33"/>
        <end position="329"/>
    </location>
</feature>
<dbReference type="InterPro" id="IPR027417">
    <property type="entry name" value="P-loop_NTPase"/>
</dbReference>
<feature type="binding site" evidence="7">
    <location>
        <begin position="54"/>
        <end position="61"/>
    </location>
    <ligand>
        <name>ATP</name>
        <dbReference type="ChEBI" id="CHEBI:30616"/>
    </ligand>
</feature>
<evidence type="ECO:0000256" key="3">
    <source>
        <dbReference type="ARBA" id="ARBA00022806"/>
    </source>
</evidence>
<keyword evidence="10" id="KW-1185">Reference proteome</keyword>
<evidence type="ECO:0000313" key="9">
    <source>
        <dbReference type="EMBL" id="ACL01773.1"/>
    </source>
</evidence>
<evidence type="ECO:0000256" key="4">
    <source>
        <dbReference type="ARBA" id="ARBA00022840"/>
    </source>
</evidence>
<dbReference type="Gene3D" id="3.40.50.300">
    <property type="entry name" value="P-loop containing nucleotide triphosphate hydrolases"/>
    <property type="match status" value="1"/>
</dbReference>
<keyword evidence="2 7" id="KW-0378">Hydrolase</keyword>
<keyword evidence="3 7" id="KW-0347">Helicase</keyword>
<evidence type="ECO:0000256" key="6">
    <source>
        <dbReference type="ARBA" id="ARBA00034923"/>
    </source>
</evidence>
<evidence type="ECO:0000256" key="7">
    <source>
        <dbReference type="PROSITE-ProRule" id="PRU00560"/>
    </source>
</evidence>
<dbReference type="PROSITE" id="PS51198">
    <property type="entry name" value="UVRD_HELICASE_ATP_BIND"/>
    <property type="match status" value="1"/>
</dbReference>
<dbReference type="Proteomes" id="UP000000739">
    <property type="component" value="Chromosome"/>
</dbReference>
<dbReference type="GO" id="GO:0003677">
    <property type="term" value="F:DNA binding"/>
    <property type="evidence" value="ECO:0007669"/>
    <property type="project" value="UniProtKB-KW"/>
</dbReference>
<proteinExistence type="predicted"/>